<accession>A0A1B1S9Q9</accession>
<dbReference type="SUPFAM" id="SSF103365">
    <property type="entry name" value="Hypothetical protein PH1602"/>
    <property type="match status" value="1"/>
</dbReference>
<dbReference type="GO" id="GO:0042245">
    <property type="term" value="P:RNA repair"/>
    <property type="evidence" value="ECO:0007669"/>
    <property type="project" value="TreeGrafter"/>
</dbReference>
<protein>
    <submittedName>
        <fullName evidence="1">Uncharacterized protein</fullName>
    </submittedName>
</protein>
<dbReference type="AlphaFoldDB" id="A0A1B1S9Q9"/>
<accession>A0A1Z2XIZ8</accession>
<sequence>MIVKGKTRSAEIFTDNIEKSAMKWISELCDHSAMESVPVVKMPDVHAGSLCDVGTAYPVTIYVNPDHVGAEIGCMISMRRLSCIISPADFALLDHRIREAVPTGSDICIGNSVKSTDLLWLTNLPTKYFN</sequence>
<dbReference type="GeneID" id="65536634"/>
<dbReference type="GO" id="GO:0006396">
    <property type="term" value="P:RNA processing"/>
    <property type="evidence" value="ECO:0007669"/>
    <property type="project" value="InterPro"/>
</dbReference>
<dbReference type="InterPro" id="IPR036025">
    <property type="entry name" value="RtcB-like_sf"/>
</dbReference>
<name>A0A1B1S9Q9_9BACT</name>
<dbReference type="RefSeq" id="WP_068960839.1">
    <property type="nucleotide sequence ID" value="NZ_CAJTAP010000018.1"/>
</dbReference>
<dbReference type="InterPro" id="IPR052915">
    <property type="entry name" value="RtcB-like"/>
</dbReference>
<dbReference type="Gene3D" id="3.90.1860.10">
    <property type="entry name" value="tRNA-splicing ligase RtcB"/>
    <property type="match status" value="1"/>
</dbReference>
<proteinExistence type="predicted"/>
<dbReference type="PANTHER" id="PTHR43749:SF2">
    <property type="entry name" value="RNA-SPLICING LIGASE RTCB"/>
    <property type="match status" value="1"/>
</dbReference>
<reference evidence="2" key="1">
    <citation type="submission" date="2016-04" db="EMBL/GenBank/DDBJ databases">
        <title>Complete Genome Sequences of Twelve Strains of a Stable Defined Moderately Diverse Mouse Microbiota 2 (sDMDMm2).</title>
        <authorList>
            <person name="Uchimura Y."/>
            <person name="Wyss M."/>
            <person name="Brugiroux S."/>
            <person name="Limenitakis J.P."/>
            <person name="Stecher B."/>
            <person name="McCoy K.D."/>
            <person name="Macpherson A.J."/>
        </authorList>
    </citation>
    <scope>NUCLEOTIDE SEQUENCE [LARGE SCALE GENOMIC DNA]</scope>
    <source>
        <strain evidence="2">YL27</strain>
    </source>
</reference>
<dbReference type="GO" id="GO:0003909">
    <property type="term" value="F:DNA ligase activity"/>
    <property type="evidence" value="ECO:0007669"/>
    <property type="project" value="TreeGrafter"/>
</dbReference>
<dbReference type="EMBL" id="CP015402">
    <property type="protein sequence ID" value="ANU63527.1"/>
    <property type="molecule type" value="Genomic_DNA"/>
</dbReference>
<dbReference type="GO" id="GO:0030145">
    <property type="term" value="F:manganese ion binding"/>
    <property type="evidence" value="ECO:0007669"/>
    <property type="project" value="TreeGrafter"/>
</dbReference>
<evidence type="ECO:0000313" key="2">
    <source>
        <dbReference type="Proteomes" id="UP000186351"/>
    </source>
</evidence>
<evidence type="ECO:0000313" key="1">
    <source>
        <dbReference type="EMBL" id="ANU63527.1"/>
    </source>
</evidence>
<dbReference type="OrthoDB" id="9802323at2"/>
<dbReference type="PANTHER" id="PTHR43749">
    <property type="entry name" value="RNA-SPLICING LIGASE RTCB"/>
    <property type="match status" value="1"/>
</dbReference>
<gene>
    <name evidence="1" type="ORF">A4V02_07165</name>
</gene>
<dbReference type="GO" id="GO:0006281">
    <property type="term" value="P:DNA repair"/>
    <property type="evidence" value="ECO:0007669"/>
    <property type="project" value="TreeGrafter"/>
</dbReference>
<organism evidence="1 2">
    <name type="scientific">Muribaculum intestinale</name>
    <dbReference type="NCBI Taxonomy" id="1796646"/>
    <lineage>
        <taxon>Bacteria</taxon>
        <taxon>Pseudomonadati</taxon>
        <taxon>Bacteroidota</taxon>
        <taxon>Bacteroidia</taxon>
        <taxon>Bacteroidales</taxon>
        <taxon>Muribaculaceae</taxon>
        <taxon>Muribaculum</taxon>
    </lineage>
</organism>
<dbReference type="Proteomes" id="UP000186351">
    <property type="component" value="Chromosome"/>
</dbReference>
<keyword evidence="2" id="KW-1185">Reference proteome</keyword>
<dbReference type="KEGG" id="pary:A4V02_07165"/>